<reference evidence="8" key="1">
    <citation type="journal article" date="2014" name="Gene">
        <title>Genome-guided analysis of transformation efficiency and carbon dioxide assimilation by Moorella thermoacetica Y72.</title>
        <authorList>
            <person name="Tsukahara K."/>
            <person name="Kita A."/>
            <person name="Nakashimada Y."/>
            <person name="Hoshino T."/>
            <person name="Murakami K."/>
        </authorList>
    </citation>
    <scope>NUCLEOTIDE SEQUENCE [LARGE SCALE GENOMIC DNA]</scope>
    <source>
        <strain evidence="8">Y72</strain>
    </source>
</reference>
<keyword evidence="6" id="KW-0460">Magnesium</keyword>
<feature type="domain" description="RNase III" evidence="7">
    <location>
        <begin position="18"/>
        <end position="115"/>
    </location>
</feature>
<dbReference type="InterPro" id="IPR008226">
    <property type="entry name" value="Mini3_fam"/>
</dbReference>
<dbReference type="Gene3D" id="1.10.1520.10">
    <property type="entry name" value="Ribonuclease III domain"/>
    <property type="match status" value="1"/>
</dbReference>
<proteinExistence type="inferred from homology"/>
<dbReference type="EC" id="3.1.26.-" evidence="6"/>
<dbReference type="InterPro" id="IPR000999">
    <property type="entry name" value="RNase_III_dom"/>
</dbReference>
<dbReference type="GO" id="GO:0004525">
    <property type="term" value="F:ribonuclease III activity"/>
    <property type="evidence" value="ECO:0007669"/>
    <property type="project" value="InterPro"/>
</dbReference>
<evidence type="ECO:0000313" key="8">
    <source>
        <dbReference type="EMBL" id="GAF25720.1"/>
    </source>
</evidence>
<dbReference type="InterPro" id="IPR036389">
    <property type="entry name" value="RNase_III_sf"/>
</dbReference>
<name>A0A0S6UCQ6_NEOTH</name>
<feature type="active site" evidence="6">
    <location>
        <position position="24"/>
    </location>
</feature>
<organism evidence="8">
    <name type="scientific">Moorella thermoacetica Y72</name>
    <dbReference type="NCBI Taxonomy" id="1325331"/>
    <lineage>
        <taxon>Bacteria</taxon>
        <taxon>Bacillati</taxon>
        <taxon>Bacillota</taxon>
        <taxon>Clostridia</taxon>
        <taxon>Neomoorellales</taxon>
        <taxon>Neomoorellaceae</taxon>
        <taxon>Neomoorella</taxon>
    </lineage>
</organism>
<dbReference type="GO" id="GO:0019843">
    <property type="term" value="F:rRNA binding"/>
    <property type="evidence" value="ECO:0007669"/>
    <property type="project" value="UniProtKB-UniRule"/>
</dbReference>
<evidence type="ECO:0000256" key="4">
    <source>
        <dbReference type="ARBA" id="ARBA00022759"/>
    </source>
</evidence>
<dbReference type="PANTHER" id="PTHR34276">
    <property type="entry name" value="MINI-RIBONUCLEASE 3"/>
    <property type="match status" value="1"/>
</dbReference>
<keyword evidence="3 6" id="KW-0540">Nuclease</keyword>
<keyword evidence="2 6" id="KW-0698">rRNA processing</keyword>
<evidence type="ECO:0000256" key="1">
    <source>
        <dbReference type="ARBA" id="ARBA00022517"/>
    </source>
</evidence>
<comment type="similarity">
    <text evidence="6">Belongs to the MrnC RNase family.</text>
</comment>
<keyword evidence="1 6" id="KW-0690">Ribosome biogenesis</keyword>
<keyword evidence="6" id="KW-0699">rRNA-binding</keyword>
<evidence type="ECO:0000256" key="2">
    <source>
        <dbReference type="ARBA" id="ARBA00022552"/>
    </source>
</evidence>
<dbReference type="EMBL" id="DF238840">
    <property type="protein sequence ID" value="GAF25720.1"/>
    <property type="molecule type" value="Genomic_DNA"/>
</dbReference>
<dbReference type="PIRSF" id="PIRSF005520">
    <property type="entry name" value="UCP005520"/>
    <property type="match status" value="1"/>
</dbReference>
<keyword evidence="4 6" id="KW-0255">Endonuclease</keyword>
<gene>
    <name evidence="6" type="primary">mrnC</name>
    <name evidence="8" type="ORF">MTY_1056</name>
</gene>
<dbReference type="Pfam" id="PF00636">
    <property type="entry name" value="Ribonuclease_3"/>
    <property type="match status" value="1"/>
</dbReference>
<evidence type="ECO:0000256" key="6">
    <source>
        <dbReference type="HAMAP-Rule" id="MF_01468"/>
    </source>
</evidence>
<dbReference type="Proteomes" id="UP000063718">
    <property type="component" value="Unassembled WGS sequence"/>
</dbReference>
<protein>
    <recommendedName>
        <fullName evidence="6">Mini-ribonuclease 3</fullName>
        <shortName evidence="6">Mini-3</shortName>
        <shortName evidence="6">Mini-RNase 3</shortName>
        <ecNumber evidence="6">3.1.26.-</ecNumber>
    </recommendedName>
    <alternativeName>
        <fullName evidence="6">Mini-RNase III</fullName>
        <shortName evidence="6">Mini-III</shortName>
    </alternativeName>
</protein>
<comment type="cofactor">
    <cofactor evidence="6">
        <name>Mg(2+)</name>
        <dbReference type="ChEBI" id="CHEBI:18420"/>
    </cofactor>
</comment>
<evidence type="ECO:0000259" key="7">
    <source>
        <dbReference type="Pfam" id="PF00636"/>
    </source>
</evidence>
<keyword evidence="6" id="KW-0694">RNA-binding</keyword>
<keyword evidence="5 6" id="KW-0378">Hydrolase</keyword>
<dbReference type="GO" id="GO:0006364">
    <property type="term" value="P:rRNA processing"/>
    <property type="evidence" value="ECO:0007669"/>
    <property type="project" value="UniProtKB-UniRule"/>
</dbReference>
<dbReference type="PANTHER" id="PTHR34276:SF1">
    <property type="entry name" value="MINI-RIBONUCLEASE 3"/>
    <property type="match status" value="1"/>
</dbReference>
<comment type="subunit">
    <text evidence="6">Homodimer.</text>
</comment>
<comment type="subcellular location">
    <subcellularLocation>
        <location evidence="6">Cytoplasm</location>
    </subcellularLocation>
</comment>
<evidence type="ECO:0000256" key="5">
    <source>
        <dbReference type="ARBA" id="ARBA00022801"/>
    </source>
</evidence>
<sequence>MEKELKVVDFVANLSPLALAYVGDAVYELLVRAHLVGRGPAKPEQLHREALKYVRATAQARVVPALEEYLTPAEKDILRRGRNARPGHLPRTAAPAEYHSSTALESLLGYLYLQGDWARVEELAHLIFKLAEQND</sequence>
<dbReference type="SUPFAM" id="SSF69065">
    <property type="entry name" value="RNase III domain-like"/>
    <property type="match status" value="1"/>
</dbReference>
<dbReference type="GO" id="GO:0005737">
    <property type="term" value="C:cytoplasm"/>
    <property type="evidence" value="ECO:0007669"/>
    <property type="project" value="UniProtKB-SubCell"/>
</dbReference>
<accession>A0A0S6UCQ6</accession>
<comment type="function">
    <text evidence="6">Involved in correct processing of both the 5' and 3' ends of 23S rRNA precursor. Processes 30S rRNA precursor transcript even in absence of ribonuclease 3 (Rnc); Rnc processes 30S rRNA into smaller rRNA precursors.</text>
</comment>
<keyword evidence="6" id="KW-0963">Cytoplasm</keyword>
<dbReference type="AlphaFoldDB" id="A0A0S6UCQ6"/>
<evidence type="ECO:0000256" key="3">
    <source>
        <dbReference type="ARBA" id="ARBA00022722"/>
    </source>
</evidence>
<dbReference type="HAMAP" id="MF_01468">
    <property type="entry name" value="RNase_Mini_III"/>
    <property type="match status" value="1"/>
</dbReference>